<gene>
    <name evidence="1" type="ORF">COS81_01570</name>
</gene>
<name>A0A2M7ANP7_UNCKA</name>
<reference evidence="2" key="1">
    <citation type="submission" date="2017-09" db="EMBL/GenBank/DDBJ databases">
        <title>Depth-based differentiation of microbial function through sediment-hosted aquifers and enrichment of novel symbionts in the deep terrestrial subsurface.</title>
        <authorList>
            <person name="Probst A.J."/>
            <person name="Ladd B."/>
            <person name="Jarett J.K."/>
            <person name="Geller-Mcgrath D.E."/>
            <person name="Sieber C.M.K."/>
            <person name="Emerson J.B."/>
            <person name="Anantharaman K."/>
            <person name="Thomas B.C."/>
            <person name="Malmstrom R."/>
            <person name="Stieglmeier M."/>
            <person name="Klingl A."/>
            <person name="Woyke T."/>
            <person name="Ryan C.M."/>
            <person name="Banfield J.F."/>
        </authorList>
    </citation>
    <scope>NUCLEOTIDE SEQUENCE [LARGE SCALE GENOMIC DNA]</scope>
</reference>
<comment type="caution">
    <text evidence="1">The sequence shown here is derived from an EMBL/GenBank/DDBJ whole genome shotgun (WGS) entry which is preliminary data.</text>
</comment>
<proteinExistence type="predicted"/>
<accession>A0A2M7ANP7</accession>
<evidence type="ECO:0000313" key="1">
    <source>
        <dbReference type="EMBL" id="PIU69019.1"/>
    </source>
</evidence>
<dbReference type="Proteomes" id="UP000229916">
    <property type="component" value="Unassembled WGS sequence"/>
</dbReference>
<dbReference type="EMBL" id="PEWD01000035">
    <property type="protein sequence ID" value="PIU69019.1"/>
    <property type="molecule type" value="Genomic_DNA"/>
</dbReference>
<protein>
    <submittedName>
        <fullName evidence="1">Uncharacterized protein</fullName>
    </submittedName>
</protein>
<dbReference type="AlphaFoldDB" id="A0A2M7ANP7"/>
<sequence length="81" mass="9469">MKVFLRYLVCRLHVRDMRGVRIGMHTDFKLDLKFEFDTIVKHVVELGHLAWVRGVVAFSNGEEICPRRGRKVSQVDSKGER</sequence>
<organism evidence="1 2">
    <name type="scientific">candidate division WWE3 bacterium CG06_land_8_20_14_3_00_42_16</name>
    <dbReference type="NCBI Taxonomy" id="1975083"/>
    <lineage>
        <taxon>Bacteria</taxon>
        <taxon>Katanobacteria</taxon>
    </lineage>
</organism>
<evidence type="ECO:0000313" key="2">
    <source>
        <dbReference type="Proteomes" id="UP000229916"/>
    </source>
</evidence>